<dbReference type="PROSITE" id="PS51123">
    <property type="entry name" value="OMPA_2"/>
    <property type="match status" value="1"/>
</dbReference>
<evidence type="ECO:0000313" key="7">
    <source>
        <dbReference type="EMBL" id="TCP44510.1"/>
    </source>
</evidence>
<evidence type="ECO:0000256" key="5">
    <source>
        <dbReference type="SAM" id="MobiDB-lite"/>
    </source>
</evidence>
<dbReference type="PANTHER" id="PTHR30329">
    <property type="entry name" value="STATOR ELEMENT OF FLAGELLAR MOTOR COMPLEX"/>
    <property type="match status" value="1"/>
</dbReference>
<keyword evidence="2 4" id="KW-0472">Membrane</keyword>
<comment type="caution">
    <text evidence="7">The sequence shown here is derived from an EMBL/GenBank/DDBJ whole genome shotgun (WGS) entry which is preliminary data.</text>
</comment>
<dbReference type="PRINTS" id="PR01021">
    <property type="entry name" value="OMPADOMAIN"/>
</dbReference>
<evidence type="ECO:0000256" key="2">
    <source>
        <dbReference type="ARBA" id="ARBA00023136"/>
    </source>
</evidence>
<dbReference type="OrthoDB" id="5525824at2"/>
<evidence type="ECO:0000313" key="8">
    <source>
        <dbReference type="Proteomes" id="UP000294835"/>
    </source>
</evidence>
<dbReference type="Proteomes" id="UP000294835">
    <property type="component" value="Unassembled WGS sequence"/>
</dbReference>
<feature type="domain" description="OmpA-like" evidence="6">
    <location>
        <begin position="491"/>
        <end position="608"/>
    </location>
</feature>
<dbReference type="SUPFAM" id="SSF103088">
    <property type="entry name" value="OmpA-like"/>
    <property type="match status" value="1"/>
</dbReference>
<dbReference type="EMBL" id="SLXP01000001">
    <property type="protein sequence ID" value="TCP44510.1"/>
    <property type="molecule type" value="Genomic_DNA"/>
</dbReference>
<name>A0A4R2Q709_9RHOB</name>
<dbReference type="RefSeq" id="WP_132460629.1">
    <property type="nucleotide sequence ID" value="NZ_SLXP01000001.1"/>
</dbReference>
<reference evidence="7 8" key="1">
    <citation type="submission" date="2019-03" db="EMBL/GenBank/DDBJ databases">
        <title>Genomic Encyclopedia of Type Strains, Phase IV (KMG-IV): sequencing the most valuable type-strain genomes for metagenomic binning, comparative biology and taxonomic classification.</title>
        <authorList>
            <person name="Goeker M."/>
        </authorList>
    </citation>
    <scope>NUCLEOTIDE SEQUENCE [LARGE SCALE GENOMIC DNA]</scope>
    <source>
        <strain evidence="7 8">DSM 18063</strain>
    </source>
</reference>
<gene>
    <name evidence="7" type="ORF">EV662_101604</name>
</gene>
<proteinExistence type="predicted"/>
<dbReference type="InterPro" id="IPR006665">
    <property type="entry name" value="OmpA-like"/>
</dbReference>
<dbReference type="InterPro" id="IPR007055">
    <property type="entry name" value="BON_dom"/>
</dbReference>
<dbReference type="Gene3D" id="3.30.1330.60">
    <property type="entry name" value="OmpA-like domain"/>
    <property type="match status" value="1"/>
</dbReference>
<dbReference type="CDD" id="cd07185">
    <property type="entry name" value="OmpA_C-like"/>
    <property type="match status" value="1"/>
</dbReference>
<organism evidence="7 8">
    <name type="scientific">Rhodovulum marinum</name>
    <dbReference type="NCBI Taxonomy" id="320662"/>
    <lineage>
        <taxon>Bacteria</taxon>
        <taxon>Pseudomonadati</taxon>
        <taxon>Pseudomonadota</taxon>
        <taxon>Alphaproteobacteria</taxon>
        <taxon>Rhodobacterales</taxon>
        <taxon>Paracoccaceae</taxon>
        <taxon>Rhodovulum</taxon>
    </lineage>
</organism>
<evidence type="ECO:0000259" key="6">
    <source>
        <dbReference type="PROSITE" id="PS51123"/>
    </source>
</evidence>
<dbReference type="GO" id="GO:0009279">
    <property type="term" value="C:cell outer membrane"/>
    <property type="evidence" value="ECO:0007669"/>
    <property type="project" value="UniProtKB-SubCell"/>
</dbReference>
<dbReference type="Pfam" id="PF00691">
    <property type="entry name" value="OmpA"/>
    <property type="match status" value="1"/>
</dbReference>
<protein>
    <submittedName>
        <fullName evidence="7">OOP family OmpA-OmpF porin</fullName>
    </submittedName>
</protein>
<comment type="subcellular location">
    <subcellularLocation>
        <location evidence="1">Cell outer membrane</location>
    </subcellularLocation>
</comment>
<keyword evidence="8" id="KW-1185">Reference proteome</keyword>
<dbReference type="Pfam" id="PF04972">
    <property type="entry name" value="BON"/>
    <property type="match status" value="1"/>
</dbReference>
<keyword evidence="3" id="KW-0998">Cell outer membrane</keyword>
<dbReference type="PRINTS" id="PR01023">
    <property type="entry name" value="NAFLGMOTY"/>
</dbReference>
<evidence type="ECO:0000256" key="3">
    <source>
        <dbReference type="ARBA" id="ARBA00023237"/>
    </source>
</evidence>
<feature type="region of interest" description="Disordered" evidence="5">
    <location>
        <begin position="579"/>
        <end position="627"/>
    </location>
</feature>
<feature type="compositionally biased region" description="Acidic residues" evidence="5">
    <location>
        <begin position="608"/>
        <end position="618"/>
    </location>
</feature>
<feature type="compositionally biased region" description="Basic and acidic residues" evidence="5">
    <location>
        <begin position="591"/>
        <end position="602"/>
    </location>
</feature>
<dbReference type="InterPro" id="IPR036737">
    <property type="entry name" value="OmpA-like_sf"/>
</dbReference>
<dbReference type="AlphaFoldDB" id="A0A4R2Q709"/>
<evidence type="ECO:0000256" key="1">
    <source>
        <dbReference type="ARBA" id="ARBA00004442"/>
    </source>
</evidence>
<dbReference type="InterPro" id="IPR050330">
    <property type="entry name" value="Bact_OuterMem_StrucFunc"/>
</dbReference>
<sequence>MSRPPFRMIAPLALVAAAGLCALAALLAVGLLESRTAGAVRAALAEAGMGWAEAAPDGMLVRLSGTAPDEAARFRALSAAGAVIDAAHVIDEIAVKPANPLAAPRFSVELLRNASGISVIGLVPATTDRAALGRTLSRIAPRVSVADMLESADYPEPLGWQDALAFGLDALSRFDSAKISVTPRRVAISAITESDRARERAEQALRKAAPEGLTLALDISAPRPMIAPFTLRFLMDGEGARFDACAADTEEARARIEAAARAAGMVADMDCPLGLGVPADSWGAAVARGIEALARIGGGALTFSDSDVTLVAAAGSDRATFDGAVATLRAVLPAPFELHAVLAEPVKVDGSGAETGPREFFATLSPEGLLQLRGRVPDALVQAAAESYARARFGQDSVHSAMRIDPNLPEGWPLRVLAGLEALSQLRNGSVIVQAGFVRLTGLTMDDTAQARVARLLSDRLGDAQNFEIDITYREPPETVDGRPTPQACVAQIGDILAAEKITFAPGSTRIEGSAVRVVDAIADVLRRCPDAQIEIGGHTDSQGREEMNESLSQQRAEAVLTALMARRVLTSNLTARGYGESRPIADNGTEEGREANRRIEFRLIAPEGEEAAADDAPPEGGTDGQD</sequence>
<accession>A0A4R2Q709</accession>
<evidence type="ECO:0000256" key="4">
    <source>
        <dbReference type="PROSITE-ProRule" id="PRU00473"/>
    </source>
</evidence>
<dbReference type="PANTHER" id="PTHR30329:SF21">
    <property type="entry name" value="LIPOPROTEIN YIAD-RELATED"/>
    <property type="match status" value="1"/>
</dbReference>
<dbReference type="Gene3D" id="3.40.1520.20">
    <property type="match status" value="3"/>
</dbReference>
<dbReference type="InterPro" id="IPR006664">
    <property type="entry name" value="OMP_bac"/>
</dbReference>